<dbReference type="NCBIfam" id="NF038403">
    <property type="entry name" value="perm_prefix_1"/>
    <property type="match status" value="1"/>
</dbReference>
<keyword evidence="3" id="KW-1185">Reference proteome</keyword>
<protein>
    <submittedName>
        <fullName evidence="2">Uncharacterized protein</fullName>
    </submittedName>
</protein>
<proteinExistence type="predicted"/>
<gene>
    <name evidence="2" type="ORF">GCM10012275_12320</name>
</gene>
<dbReference type="InterPro" id="IPR047928">
    <property type="entry name" value="Perm_prefix_1"/>
</dbReference>
<feature type="transmembrane region" description="Helical" evidence="1">
    <location>
        <begin position="87"/>
        <end position="105"/>
    </location>
</feature>
<dbReference type="AlphaFoldDB" id="A0A8J3C6R0"/>
<dbReference type="RefSeq" id="WP_189054762.1">
    <property type="nucleotide sequence ID" value="NZ_BMMK01000003.1"/>
</dbReference>
<comment type="caution">
    <text evidence="2">The sequence shown here is derived from an EMBL/GenBank/DDBJ whole genome shotgun (WGS) entry which is preliminary data.</text>
</comment>
<dbReference type="Proteomes" id="UP000637578">
    <property type="component" value="Unassembled WGS sequence"/>
</dbReference>
<organism evidence="2 3">
    <name type="scientific">Longimycelium tulufanense</name>
    <dbReference type="NCBI Taxonomy" id="907463"/>
    <lineage>
        <taxon>Bacteria</taxon>
        <taxon>Bacillati</taxon>
        <taxon>Actinomycetota</taxon>
        <taxon>Actinomycetes</taxon>
        <taxon>Pseudonocardiales</taxon>
        <taxon>Pseudonocardiaceae</taxon>
        <taxon>Longimycelium</taxon>
    </lineage>
</organism>
<accession>A0A8J3C6R0</accession>
<feature type="transmembrane region" description="Helical" evidence="1">
    <location>
        <begin position="191"/>
        <end position="210"/>
    </location>
</feature>
<evidence type="ECO:0000313" key="2">
    <source>
        <dbReference type="EMBL" id="GGM42920.1"/>
    </source>
</evidence>
<feature type="transmembrane region" description="Helical" evidence="1">
    <location>
        <begin position="125"/>
        <end position="145"/>
    </location>
</feature>
<keyword evidence="1" id="KW-1133">Transmembrane helix</keyword>
<name>A0A8J3C6R0_9PSEU</name>
<feature type="transmembrane region" description="Helical" evidence="1">
    <location>
        <begin position="157"/>
        <end position="179"/>
    </location>
</feature>
<sequence length="221" mass="23810">MAGQGVIDRYLLTLDARLRGPATVRRDLLAEARDGLHDAAESYRAAGLPAGEAERRAVTDFGPIGRIARDYQAELAVAHGVRFIRSLLLVIPIMHVVWELTRVFWIGGWASGPEWARTVAQAADLTSWVIAVTAAVILLAWRVLARRIGDTRLVGRLASAWAVGAVGVYVFTLATHLAILVAVTRLGTGGFPPPVLVATVFSLVVTARLVSQARRCFVLVA</sequence>
<reference evidence="2" key="1">
    <citation type="journal article" date="2014" name="Int. J. Syst. Evol. Microbiol.">
        <title>Complete genome sequence of Corynebacterium casei LMG S-19264T (=DSM 44701T), isolated from a smear-ripened cheese.</title>
        <authorList>
            <consortium name="US DOE Joint Genome Institute (JGI-PGF)"/>
            <person name="Walter F."/>
            <person name="Albersmeier A."/>
            <person name="Kalinowski J."/>
            <person name="Ruckert C."/>
        </authorList>
    </citation>
    <scope>NUCLEOTIDE SEQUENCE</scope>
    <source>
        <strain evidence="2">CGMCC 4.5737</strain>
    </source>
</reference>
<reference evidence="2" key="2">
    <citation type="submission" date="2020-09" db="EMBL/GenBank/DDBJ databases">
        <authorList>
            <person name="Sun Q."/>
            <person name="Zhou Y."/>
        </authorList>
    </citation>
    <scope>NUCLEOTIDE SEQUENCE</scope>
    <source>
        <strain evidence="2">CGMCC 4.5737</strain>
    </source>
</reference>
<dbReference type="EMBL" id="BMMK01000003">
    <property type="protein sequence ID" value="GGM42920.1"/>
    <property type="molecule type" value="Genomic_DNA"/>
</dbReference>
<evidence type="ECO:0000256" key="1">
    <source>
        <dbReference type="SAM" id="Phobius"/>
    </source>
</evidence>
<evidence type="ECO:0000313" key="3">
    <source>
        <dbReference type="Proteomes" id="UP000637578"/>
    </source>
</evidence>
<keyword evidence="1" id="KW-0812">Transmembrane</keyword>
<keyword evidence="1" id="KW-0472">Membrane</keyword>